<feature type="transmembrane region" description="Helical" evidence="9">
    <location>
        <begin position="106"/>
        <end position="126"/>
    </location>
</feature>
<reference evidence="10" key="1">
    <citation type="submission" date="2019-11" db="EMBL/GenBank/DDBJ databases">
        <title>The nuclear and mitochondrial genomes of Frieseomelitta varia - a highly eusocial stingless bee (Meliponini) with a permanently sterile worker caste.</title>
        <authorList>
            <person name="Freitas F.C.P."/>
            <person name="Lourenco A.P."/>
            <person name="Nunes F.M.F."/>
            <person name="Paschoal A.R."/>
            <person name="Abreu F.C.P."/>
            <person name="Barbin F.O."/>
            <person name="Bataglia L."/>
            <person name="Cardoso-Junior C.A.M."/>
            <person name="Cervoni M.S."/>
            <person name="Silva S.R."/>
            <person name="Dalarmi F."/>
            <person name="Del Lama M.A."/>
            <person name="Depintor T.S."/>
            <person name="Ferreira K.M."/>
            <person name="Goria P.S."/>
            <person name="Jaskot M.C."/>
            <person name="Lago D.C."/>
            <person name="Luna-Lucena D."/>
            <person name="Moda L.M."/>
            <person name="Nascimento L."/>
            <person name="Pedrino M."/>
            <person name="Rabico F.O."/>
            <person name="Sanches F.C."/>
            <person name="Santos D.E."/>
            <person name="Santos C.G."/>
            <person name="Vieira J."/>
            <person name="Lopes T.F."/>
            <person name="Barchuk A.R."/>
            <person name="Hartfelder K."/>
            <person name="Simoes Z.L.P."/>
            <person name="Bitondi M.M.G."/>
            <person name="Pinheiro D.G."/>
        </authorList>
    </citation>
    <scope>NUCLEOTIDE SEQUENCE</scope>
    <source>
        <strain evidence="10">USP_RPSP 00005682</strain>
        <tissue evidence="10">Whole individual</tissue>
    </source>
</reference>
<keyword evidence="3 9" id="KW-0812">Transmembrane</keyword>
<evidence type="ECO:0000256" key="6">
    <source>
        <dbReference type="ARBA" id="ARBA00023136"/>
    </source>
</evidence>
<keyword evidence="2" id="KW-0716">Sensory transduction</keyword>
<evidence type="ECO:0000256" key="2">
    <source>
        <dbReference type="ARBA" id="ARBA00022606"/>
    </source>
</evidence>
<evidence type="ECO:0000256" key="4">
    <source>
        <dbReference type="ARBA" id="ARBA00022725"/>
    </source>
</evidence>
<evidence type="ECO:0000256" key="5">
    <source>
        <dbReference type="ARBA" id="ARBA00022989"/>
    </source>
</evidence>
<dbReference type="PANTHER" id="PTHR21137:SF42">
    <property type="entry name" value="ODORANT RECEPTOR 83A"/>
    <property type="match status" value="1"/>
</dbReference>
<evidence type="ECO:0000256" key="9">
    <source>
        <dbReference type="SAM" id="Phobius"/>
    </source>
</evidence>
<name>A0A833RYR0_9HYME</name>
<evidence type="ECO:0000256" key="3">
    <source>
        <dbReference type="ARBA" id="ARBA00022692"/>
    </source>
</evidence>
<gene>
    <name evidence="10" type="ORF">E2986_11731</name>
</gene>
<dbReference type="Proteomes" id="UP000655588">
    <property type="component" value="Unassembled WGS sequence"/>
</dbReference>
<evidence type="ECO:0000256" key="8">
    <source>
        <dbReference type="ARBA" id="ARBA00023224"/>
    </source>
</evidence>
<keyword evidence="5 9" id="KW-1133">Transmembrane helix</keyword>
<keyword evidence="8" id="KW-0807">Transducer</keyword>
<evidence type="ECO:0000313" key="11">
    <source>
        <dbReference type="Proteomes" id="UP000655588"/>
    </source>
</evidence>
<organism evidence="10 11">
    <name type="scientific">Frieseomelitta varia</name>
    <dbReference type="NCBI Taxonomy" id="561572"/>
    <lineage>
        <taxon>Eukaryota</taxon>
        <taxon>Metazoa</taxon>
        <taxon>Ecdysozoa</taxon>
        <taxon>Arthropoda</taxon>
        <taxon>Hexapoda</taxon>
        <taxon>Insecta</taxon>
        <taxon>Pterygota</taxon>
        <taxon>Neoptera</taxon>
        <taxon>Endopterygota</taxon>
        <taxon>Hymenoptera</taxon>
        <taxon>Apocrita</taxon>
        <taxon>Aculeata</taxon>
        <taxon>Apoidea</taxon>
        <taxon>Anthophila</taxon>
        <taxon>Apidae</taxon>
        <taxon>Frieseomelitta</taxon>
    </lineage>
</organism>
<keyword evidence="7" id="KW-0675">Receptor</keyword>
<dbReference type="Pfam" id="PF02949">
    <property type="entry name" value="7tm_6"/>
    <property type="match status" value="1"/>
</dbReference>
<evidence type="ECO:0000256" key="1">
    <source>
        <dbReference type="ARBA" id="ARBA00004141"/>
    </source>
</evidence>
<dbReference type="PANTHER" id="PTHR21137">
    <property type="entry name" value="ODORANT RECEPTOR"/>
    <property type="match status" value="1"/>
</dbReference>
<evidence type="ECO:0000256" key="7">
    <source>
        <dbReference type="ARBA" id="ARBA00023170"/>
    </source>
</evidence>
<evidence type="ECO:0000313" key="10">
    <source>
        <dbReference type="EMBL" id="KAF3424652.1"/>
    </source>
</evidence>
<comment type="subcellular location">
    <subcellularLocation>
        <location evidence="1">Membrane</location>
        <topology evidence="1">Multi-pass membrane protein</topology>
    </subcellularLocation>
</comment>
<dbReference type="GO" id="GO:0005886">
    <property type="term" value="C:plasma membrane"/>
    <property type="evidence" value="ECO:0007669"/>
    <property type="project" value="TreeGrafter"/>
</dbReference>
<feature type="transmembrane region" description="Helical" evidence="9">
    <location>
        <begin position="138"/>
        <end position="162"/>
    </location>
</feature>
<comment type="caution">
    <text evidence="10">The sequence shown here is derived from an EMBL/GenBank/DDBJ whole genome shotgun (WGS) entry which is preliminary data.</text>
</comment>
<protein>
    <submittedName>
        <fullName evidence="10">Uncharacterized protein</fullName>
    </submittedName>
</protein>
<dbReference type="AlphaFoldDB" id="A0A833RYR0"/>
<proteinExistence type="predicted"/>
<dbReference type="GO" id="GO:0005549">
    <property type="term" value="F:odorant binding"/>
    <property type="evidence" value="ECO:0007669"/>
    <property type="project" value="InterPro"/>
</dbReference>
<keyword evidence="11" id="KW-1185">Reference proteome</keyword>
<dbReference type="GO" id="GO:0007165">
    <property type="term" value="P:signal transduction"/>
    <property type="evidence" value="ECO:0007669"/>
    <property type="project" value="UniProtKB-KW"/>
</dbReference>
<keyword evidence="6 9" id="KW-0472">Membrane</keyword>
<accession>A0A833RYR0</accession>
<sequence length="183" mass="21053">MDDNNQTIRVLVYHTYSGFFDVQKTPIYEIVYVFQCICMFMLNTVTAGCCALAALFATHACGQIDIVMSQLDDLVEGKFAKKNCNPDDRLTDQSFSATVETVLQEVCFFEFIGSTFVICFLEYYCITDWQQNNKFGVVMYAVILISVTFNLFLLCYIGDLLIEKSSDRYWSIMLHDRLVPFTK</sequence>
<dbReference type="EMBL" id="WNWW01000455">
    <property type="protein sequence ID" value="KAF3424652.1"/>
    <property type="molecule type" value="Genomic_DNA"/>
</dbReference>
<keyword evidence="4" id="KW-0552">Olfaction</keyword>
<feature type="transmembrane region" description="Helical" evidence="9">
    <location>
        <begin position="30"/>
        <end position="56"/>
    </location>
</feature>
<dbReference type="GO" id="GO:0004984">
    <property type="term" value="F:olfactory receptor activity"/>
    <property type="evidence" value="ECO:0007669"/>
    <property type="project" value="InterPro"/>
</dbReference>
<dbReference type="InterPro" id="IPR004117">
    <property type="entry name" value="7tm6_olfct_rcpt"/>
</dbReference>